<evidence type="ECO:0000313" key="1">
    <source>
        <dbReference type="EMBL" id="MFB2880116.1"/>
    </source>
</evidence>
<reference evidence="1 2" key="1">
    <citation type="submission" date="2024-09" db="EMBL/GenBank/DDBJ databases">
        <title>Floridaenema gen nov. (Aerosakkonemataceae, Aerosakkonematales ord. nov., Cyanobacteria) from benthic tropical and subtropical fresh waters, with the description of four new species.</title>
        <authorList>
            <person name="Moretto J.A."/>
            <person name="Berthold D.E."/>
            <person name="Lefler F.W."/>
            <person name="Huang I.-S."/>
            <person name="Laughinghouse H. IV."/>
        </authorList>
    </citation>
    <scope>NUCLEOTIDE SEQUENCE [LARGE SCALE GENOMIC DNA]</scope>
    <source>
        <strain evidence="1 2">BLCC-F46</strain>
    </source>
</reference>
<dbReference type="RefSeq" id="WP_413273140.1">
    <property type="nucleotide sequence ID" value="NZ_JBHFNQ010000194.1"/>
</dbReference>
<proteinExistence type="predicted"/>
<gene>
    <name evidence="1" type="ORF">ACE1CC_24970</name>
</gene>
<name>A0ABV4XC56_9CYAN</name>
<accession>A0ABV4XC56</accession>
<protein>
    <submittedName>
        <fullName evidence="1">Uncharacterized protein</fullName>
    </submittedName>
</protein>
<dbReference type="EMBL" id="JBHFNQ010000194">
    <property type="protein sequence ID" value="MFB2880116.1"/>
    <property type="molecule type" value="Genomic_DNA"/>
</dbReference>
<sequence>MLGKQKHHGIIKDVSRSAGTIQKDWTFVNSFDLTEAFCIAVVGHEGWNNDPEASVPYSLVVSFEAIEADIEIYATLAKAQVLLEVEQQVEIQATGSF</sequence>
<organism evidence="1 2">
    <name type="scientific">Floridaenema aerugineum BLCC-F46</name>
    <dbReference type="NCBI Taxonomy" id="3153654"/>
    <lineage>
        <taxon>Bacteria</taxon>
        <taxon>Bacillati</taxon>
        <taxon>Cyanobacteriota</taxon>
        <taxon>Cyanophyceae</taxon>
        <taxon>Oscillatoriophycideae</taxon>
        <taxon>Aerosakkonematales</taxon>
        <taxon>Aerosakkonemataceae</taxon>
        <taxon>Floridanema</taxon>
        <taxon>Floridanema aerugineum</taxon>
    </lineage>
</organism>
<comment type="caution">
    <text evidence="1">The sequence shown here is derived from an EMBL/GenBank/DDBJ whole genome shotgun (WGS) entry which is preliminary data.</text>
</comment>
<keyword evidence="2" id="KW-1185">Reference proteome</keyword>
<dbReference type="Proteomes" id="UP001576774">
    <property type="component" value="Unassembled WGS sequence"/>
</dbReference>
<evidence type="ECO:0000313" key="2">
    <source>
        <dbReference type="Proteomes" id="UP001576774"/>
    </source>
</evidence>